<dbReference type="GO" id="GO:0004693">
    <property type="term" value="F:cyclin-dependent protein serine/threonine kinase activity"/>
    <property type="evidence" value="ECO:0007669"/>
    <property type="project" value="UniProtKB-EC"/>
</dbReference>
<evidence type="ECO:0000256" key="14">
    <source>
        <dbReference type="ARBA" id="ARBA00048367"/>
    </source>
</evidence>
<proteinExistence type="inferred from homology"/>
<dbReference type="Pfam" id="PF00069">
    <property type="entry name" value="Pkinase"/>
    <property type="match status" value="1"/>
</dbReference>
<feature type="region of interest" description="Disordered" evidence="17">
    <location>
        <begin position="1"/>
        <end position="68"/>
    </location>
</feature>
<dbReference type="FunFam" id="1.10.510.10:FF:000102">
    <property type="entry name" value="cyclin-dependent kinase 12 isoform X1"/>
    <property type="match status" value="1"/>
</dbReference>
<dbReference type="EC" id="2.7.11.22" evidence="4"/>
<feature type="compositionally biased region" description="Basic and acidic residues" evidence="17">
    <location>
        <begin position="994"/>
        <end position="1010"/>
    </location>
</feature>
<feature type="region of interest" description="Disordered" evidence="17">
    <location>
        <begin position="453"/>
        <end position="545"/>
    </location>
</feature>
<protein>
    <recommendedName>
        <fullName evidence="11">Cyclin-dependent kinase 12</fullName>
        <ecNumber evidence="4">2.7.11.22</ecNumber>
        <ecNumber evidence="3">2.7.11.23</ecNumber>
    </recommendedName>
    <alternativeName>
        <fullName evidence="12">Cell division protein kinase 12</fullName>
    </alternativeName>
</protein>
<comment type="subcellular location">
    <subcellularLocation>
        <location evidence="1">Nucleus</location>
    </subcellularLocation>
</comment>
<dbReference type="PROSITE" id="PS00108">
    <property type="entry name" value="PROTEIN_KINASE_ST"/>
    <property type="match status" value="1"/>
</dbReference>
<dbReference type="PROSITE" id="PS00107">
    <property type="entry name" value="PROTEIN_KINASE_ATP"/>
    <property type="match status" value="1"/>
</dbReference>
<dbReference type="PANTHER" id="PTHR24056">
    <property type="entry name" value="CELL DIVISION PROTEIN KINASE"/>
    <property type="match status" value="1"/>
</dbReference>
<evidence type="ECO:0000256" key="16">
    <source>
        <dbReference type="PROSITE-ProRule" id="PRU10141"/>
    </source>
</evidence>
<comment type="similarity">
    <text evidence="2">Belongs to the protein kinase superfamily. CMGC Ser/Thr protein kinase family. CDC2/CDKX subfamily.</text>
</comment>
<feature type="compositionally biased region" description="Basic and acidic residues" evidence="17">
    <location>
        <begin position="973"/>
        <end position="984"/>
    </location>
</feature>
<dbReference type="GO" id="GO:0008024">
    <property type="term" value="C:cyclin/CDK positive transcription elongation factor complex"/>
    <property type="evidence" value="ECO:0007669"/>
    <property type="project" value="TreeGrafter"/>
</dbReference>
<evidence type="ECO:0000256" key="12">
    <source>
        <dbReference type="ARBA" id="ARBA00041920"/>
    </source>
</evidence>
<feature type="region of interest" description="Disordered" evidence="17">
    <location>
        <begin position="893"/>
        <end position="927"/>
    </location>
</feature>
<feature type="compositionally biased region" description="Acidic residues" evidence="17">
    <location>
        <begin position="1032"/>
        <end position="1041"/>
    </location>
</feature>
<evidence type="ECO:0000256" key="3">
    <source>
        <dbReference type="ARBA" id="ARBA00012409"/>
    </source>
</evidence>
<keyword evidence="10" id="KW-0539">Nucleus</keyword>
<dbReference type="GO" id="GO:0008353">
    <property type="term" value="F:RNA polymerase II CTD heptapeptide repeat kinase activity"/>
    <property type="evidence" value="ECO:0007669"/>
    <property type="project" value="UniProtKB-EC"/>
</dbReference>
<feature type="region of interest" description="Disordered" evidence="17">
    <location>
        <begin position="667"/>
        <end position="686"/>
    </location>
</feature>
<comment type="catalytic activity">
    <reaction evidence="14">
        <text>L-seryl-[protein] + ATP = O-phospho-L-seryl-[protein] + ADP + H(+)</text>
        <dbReference type="Rhea" id="RHEA:17989"/>
        <dbReference type="Rhea" id="RHEA-COMP:9863"/>
        <dbReference type="Rhea" id="RHEA-COMP:11604"/>
        <dbReference type="ChEBI" id="CHEBI:15378"/>
        <dbReference type="ChEBI" id="CHEBI:29999"/>
        <dbReference type="ChEBI" id="CHEBI:30616"/>
        <dbReference type="ChEBI" id="CHEBI:83421"/>
        <dbReference type="ChEBI" id="CHEBI:456216"/>
        <dbReference type="EC" id="2.7.11.22"/>
    </reaction>
</comment>
<organism evidence="19">
    <name type="scientific">Cacopsylla melanoneura</name>
    <dbReference type="NCBI Taxonomy" id="428564"/>
    <lineage>
        <taxon>Eukaryota</taxon>
        <taxon>Metazoa</taxon>
        <taxon>Ecdysozoa</taxon>
        <taxon>Arthropoda</taxon>
        <taxon>Hexapoda</taxon>
        <taxon>Insecta</taxon>
        <taxon>Pterygota</taxon>
        <taxon>Neoptera</taxon>
        <taxon>Paraneoptera</taxon>
        <taxon>Hemiptera</taxon>
        <taxon>Sternorrhyncha</taxon>
        <taxon>Psylloidea</taxon>
        <taxon>Psyllidae</taxon>
        <taxon>Psyllinae</taxon>
        <taxon>Cacopsylla</taxon>
    </lineage>
</organism>
<dbReference type="InterPro" id="IPR017441">
    <property type="entry name" value="Protein_kinase_ATP_BS"/>
</dbReference>
<evidence type="ECO:0000256" key="6">
    <source>
        <dbReference type="ARBA" id="ARBA00022679"/>
    </source>
</evidence>
<comment type="catalytic activity">
    <reaction evidence="13">
        <text>L-threonyl-[protein] + ATP = O-phospho-L-threonyl-[protein] + ADP + H(+)</text>
        <dbReference type="Rhea" id="RHEA:46608"/>
        <dbReference type="Rhea" id="RHEA-COMP:11060"/>
        <dbReference type="Rhea" id="RHEA-COMP:11605"/>
        <dbReference type="ChEBI" id="CHEBI:15378"/>
        <dbReference type="ChEBI" id="CHEBI:30013"/>
        <dbReference type="ChEBI" id="CHEBI:30616"/>
        <dbReference type="ChEBI" id="CHEBI:61977"/>
        <dbReference type="ChEBI" id="CHEBI:456216"/>
        <dbReference type="EC" id="2.7.11.22"/>
    </reaction>
</comment>
<feature type="compositionally biased region" description="Pro residues" evidence="17">
    <location>
        <begin position="917"/>
        <end position="927"/>
    </location>
</feature>
<dbReference type="EC" id="2.7.11.23" evidence="3"/>
<feature type="compositionally biased region" description="Basic and acidic residues" evidence="17">
    <location>
        <begin position="1053"/>
        <end position="1072"/>
    </location>
</feature>
<feature type="domain" description="Protein kinase" evidence="18">
    <location>
        <begin position="124"/>
        <end position="418"/>
    </location>
</feature>
<dbReference type="InterPro" id="IPR000719">
    <property type="entry name" value="Prot_kinase_dom"/>
</dbReference>
<evidence type="ECO:0000256" key="13">
    <source>
        <dbReference type="ARBA" id="ARBA00047811"/>
    </source>
</evidence>
<name>A0A8D8V0Z4_9HEMI</name>
<dbReference type="SMART" id="SM00220">
    <property type="entry name" value="S_TKc"/>
    <property type="match status" value="1"/>
</dbReference>
<dbReference type="InterPro" id="IPR011009">
    <property type="entry name" value="Kinase-like_dom_sf"/>
</dbReference>
<evidence type="ECO:0000256" key="9">
    <source>
        <dbReference type="ARBA" id="ARBA00022840"/>
    </source>
</evidence>
<dbReference type="GO" id="GO:0030332">
    <property type="term" value="F:cyclin binding"/>
    <property type="evidence" value="ECO:0007669"/>
    <property type="project" value="TreeGrafter"/>
</dbReference>
<feature type="binding site" evidence="16">
    <location>
        <position position="153"/>
    </location>
    <ligand>
        <name>ATP</name>
        <dbReference type="ChEBI" id="CHEBI:30616"/>
    </ligand>
</feature>
<evidence type="ECO:0000256" key="15">
    <source>
        <dbReference type="ARBA" id="ARBA00049280"/>
    </source>
</evidence>
<dbReference type="Gene3D" id="3.30.200.20">
    <property type="entry name" value="Phosphorylase Kinase, domain 1"/>
    <property type="match status" value="1"/>
</dbReference>
<dbReference type="EMBL" id="HBUF01351689">
    <property type="protein sequence ID" value="CAG6714352.1"/>
    <property type="molecule type" value="Transcribed_RNA"/>
</dbReference>
<feature type="compositionally biased region" description="Basic and acidic residues" evidence="17">
    <location>
        <begin position="1081"/>
        <end position="1090"/>
    </location>
</feature>
<evidence type="ECO:0000256" key="10">
    <source>
        <dbReference type="ARBA" id="ARBA00023242"/>
    </source>
</evidence>
<sequence>MVDSPPTPTHSPIRPTHTVITPTPTQPVKRGIRDLPMPPVVSGADELSPEDDFTSGGGDSSGRISSSLDRNMKVGINARYTTMKSVFKSQTGKIKRPRIIHKRRGSKSNFYPEEDWGERCVDVFEMIAQIGEGTYGQVYKASDRRTNELVALKKVRLENEKEGFPITAVREIKILRQLNHKNIVNLREIVTDKSDALDFRKDKGSFYLVFEYMDHDLMGLLESGMVDFNEVLNASIMRQLLDGLSYCHKRNFLHRDIKCSNILMNNRGEVKLADFGLARLYNAEDRQRPYTNKVITLWYRPPELLLGEERYGPAIDVWSCGCILGELFWKKPLFQANIELLQLEVISKLCGSPTPAVWPAVIKLPLFHTIKPKKLHRRRLREEFSLMPPGALDLLDKMLELDPEKRITAEQALKSPWLKNVHPESMPPPQLPTWQDCHELWSKKRRRQLRGDPMEIAGNPLPQANNSRPPHGAVEPLAAGGNGPVPLAPLHGASGPSGPNSNSSSKLLKIDAANFHTSSPPHYAGGDSPPHKGSREPPSLDMENPNSLNRQLYNLSQALTNGRPVPLSQIMGLHTSLEADAQGLHTIENLRKELRLIGAVNCDSKSYIFNGGSKSPSGSSSSDAGSLSHLKTNGVKKLLASLMKRYNYFPAASVLLKDAGTDFLHTPPSSPIPSFEQSQPPSPVGLTTPAQPLSPFSQKMLTNVRLNPEPKTFYDHFTSFHENFVVHDAISDLFNPLKTIMKTNLGSETLDTGGSSYPVSDTQQFLETLRQQEAQYSVDSGKIDMFIKKSEVTLQIDSCSSQDQAKKCLEGKYESFMRELDTKDKQPVPSNLPFGNIPEEEKKQVSARVNALLRNILFLQNQSSSTDSERRTKVLEELNSLLSKIGNKKTDVPNRTETCVDKTQVSLEKPPKVSVTPEPPVPTLLPPPIPPPLFLSSNFISPPSGNIEEDDLDIDNLFKAAYSDLSLSSAMPSDKEPPSSKESDDQNENITEETIVKGEPCRADEIKQPETVDVTNRPNSETKGEENMDIGTPEEDQDVSSDELGQVQTDNIVSEKDTELPDDKKEVTKEDKSEDTELPDDSLKFQEIGR</sequence>
<evidence type="ECO:0000256" key="1">
    <source>
        <dbReference type="ARBA" id="ARBA00004123"/>
    </source>
</evidence>
<keyword evidence="6" id="KW-0808">Transferase</keyword>
<dbReference type="GO" id="GO:0005524">
    <property type="term" value="F:ATP binding"/>
    <property type="evidence" value="ECO:0007669"/>
    <property type="project" value="UniProtKB-UniRule"/>
</dbReference>
<dbReference type="EMBL" id="HBUF01351692">
    <property type="protein sequence ID" value="CAG6714361.1"/>
    <property type="molecule type" value="Transcribed_RNA"/>
</dbReference>
<dbReference type="CDD" id="cd07864">
    <property type="entry name" value="STKc_CDK12"/>
    <property type="match status" value="1"/>
</dbReference>
<evidence type="ECO:0000256" key="7">
    <source>
        <dbReference type="ARBA" id="ARBA00022741"/>
    </source>
</evidence>
<keyword evidence="9 16" id="KW-0067">ATP-binding</keyword>
<dbReference type="FunFam" id="3.30.200.20:FF:000074">
    <property type="entry name" value="cyclin-dependent kinase 12 isoform X2"/>
    <property type="match status" value="1"/>
</dbReference>
<evidence type="ECO:0000256" key="8">
    <source>
        <dbReference type="ARBA" id="ARBA00022777"/>
    </source>
</evidence>
<feature type="region of interest" description="Disordered" evidence="17">
    <location>
        <begin position="968"/>
        <end position="1090"/>
    </location>
</feature>
<keyword evidence="7 16" id="KW-0547">Nucleotide-binding</keyword>
<evidence type="ECO:0000256" key="5">
    <source>
        <dbReference type="ARBA" id="ARBA00022527"/>
    </source>
</evidence>
<dbReference type="InterPro" id="IPR008271">
    <property type="entry name" value="Ser/Thr_kinase_AS"/>
</dbReference>
<evidence type="ECO:0000256" key="2">
    <source>
        <dbReference type="ARBA" id="ARBA00006485"/>
    </source>
</evidence>
<dbReference type="PANTHER" id="PTHR24056:SF546">
    <property type="entry name" value="CYCLIN-DEPENDENT KINASE 12"/>
    <property type="match status" value="1"/>
</dbReference>
<evidence type="ECO:0000259" key="18">
    <source>
        <dbReference type="PROSITE" id="PS50011"/>
    </source>
</evidence>
<evidence type="ECO:0000256" key="4">
    <source>
        <dbReference type="ARBA" id="ARBA00012425"/>
    </source>
</evidence>
<evidence type="ECO:0000256" key="11">
    <source>
        <dbReference type="ARBA" id="ARBA00040213"/>
    </source>
</evidence>
<dbReference type="AlphaFoldDB" id="A0A8D8V0Z4"/>
<feature type="compositionally biased region" description="Low complexity" evidence="17">
    <location>
        <begin position="494"/>
        <end position="507"/>
    </location>
</feature>
<reference evidence="19" key="1">
    <citation type="submission" date="2021-05" db="EMBL/GenBank/DDBJ databases">
        <authorList>
            <person name="Alioto T."/>
            <person name="Alioto T."/>
            <person name="Gomez Garrido J."/>
        </authorList>
    </citation>
    <scope>NUCLEOTIDE SEQUENCE</scope>
</reference>
<comment type="catalytic activity">
    <reaction evidence="15">
        <text>[DNA-directed RNA polymerase] + ATP = phospho-[DNA-directed RNA polymerase] + ADP + H(+)</text>
        <dbReference type="Rhea" id="RHEA:10216"/>
        <dbReference type="Rhea" id="RHEA-COMP:11321"/>
        <dbReference type="Rhea" id="RHEA-COMP:11322"/>
        <dbReference type="ChEBI" id="CHEBI:15378"/>
        <dbReference type="ChEBI" id="CHEBI:30616"/>
        <dbReference type="ChEBI" id="CHEBI:43176"/>
        <dbReference type="ChEBI" id="CHEBI:68546"/>
        <dbReference type="ChEBI" id="CHEBI:456216"/>
        <dbReference type="EC" id="2.7.11.23"/>
    </reaction>
</comment>
<dbReference type="EMBL" id="HBUF01351690">
    <property type="protein sequence ID" value="CAG6714355.1"/>
    <property type="molecule type" value="Transcribed_RNA"/>
</dbReference>
<accession>A0A8D8V0Z4</accession>
<keyword evidence="5" id="KW-0723">Serine/threonine-protein kinase</keyword>
<dbReference type="GO" id="GO:0032968">
    <property type="term" value="P:positive regulation of transcription elongation by RNA polymerase II"/>
    <property type="evidence" value="ECO:0007669"/>
    <property type="project" value="TreeGrafter"/>
</dbReference>
<evidence type="ECO:0000256" key="17">
    <source>
        <dbReference type="SAM" id="MobiDB-lite"/>
    </source>
</evidence>
<dbReference type="PROSITE" id="PS50011">
    <property type="entry name" value="PROTEIN_KINASE_DOM"/>
    <property type="match status" value="1"/>
</dbReference>
<dbReference type="InterPro" id="IPR050108">
    <property type="entry name" value="CDK"/>
</dbReference>
<dbReference type="SUPFAM" id="SSF56112">
    <property type="entry name" value="Protein kinase-like (PK-like)"/>
    <property type="match status" value="1"/>
</dbReference>
<evidence type="ECO:0000313" key="19">
    <source>
        <dbReference type="EMBL" id="CAG6714352.1"/>
    </source>
</evidence>
<keyword evidence="8 19" id="KW-0418">Kinase</keyword>
<dbReference type="Gene3D" id="1.10.510.10">
    <property type="entry name" value="Transferase(Phosphotransferase) domain 1"/>
    <property type="match status" value="1"/>
</dbReference>